<evidence type="ECO:0000313" key="3">
    <source>
        <dbReference type="EMBL" id="CAF3604239.1"/>
    </source>
</evidence>
<evidence type="ECO:0000313" key="4">
    <source>
        <dbReference type="EMBL" id="CAF3787529.1"/>
    </source>
</evidence>
<dbReference type="Proteomes" id="UP000682733">
    <property type="component" value="Unassembled WGS sequence"/>
</dbReference>
<dbReference type="Proteomes" id="UP000677228">
    <property type="component" value="Unassembled WGS sequence"/>
</dbReference>
<evidence type="ECO:0000313" key="5">
    <source>
        <dbReference type="Proteomes" id="UP000663829"/>
    </source>
</evidence>
<dbReference type="EMBL" id="CAJNOQ010003509">
    <property type="protein sequence ID" value="CAF1016018.1"/>
    <property type="molecule type" value="Genomic_DNA"/>
</dbReference>
<gene>
    <name evidence="2" type="ORF">GPM918_LOCUS14523</name>
    <name evidence="1" type="ORF">OVA965_LOCUS5596</name>
    <name evidence="4" type="ORF">SRO942_LOCUS14521</name>
    <name evidence="3" type="ORF">TMI583_LOCUS5593</name>
</gene>
<reference evidence="2" key="1">
    <citation type="submission" date="2021-02" db="EMBL/GenBank/DDBJ databases">
        <authorList>
            <person name="Nowell W R."/>
        </authorList>
    </citation>
    <scope>NUCLEOTIDE SEQUENCE</scope>
</reference>
<sequence>MTTNVDNDTCNDPFNSIDNQLEFDCQATWKGKHGTFPARFCVKISGTVLDVDANISSIYLYKNLFLRTCIVENIMDSTKSPDSTGNFRLKGFQGLTGLRMQGTITLCTLDGCNRAQNFYDSSYKCKIILIVILFYSSLN</sequence>
<evidence type="ECO:0000313" key="2">
    <source>
        <dbReference type="EMBL" id="CAF1016018.1"/>
    </source>
</evidence>
<organism evidence="2 5">
    <name type="scientific">Didymodactylos carnosus</name>
    <dbReference type="NCBI Taxonomy" id="1234261"/>
    <lineage>
        <taxon>Eukaryota</taxon>
        <taxon>Metazoa</taxon>
        <taxon>Spiralia</taxon>
        <taxon>Gnathifera</taxon>
        <taxon>Rotifera</taxon>
        <taxon>Eurotatoria</taxon>
        <taxon>Bdelloidea</taxon>
        <taxon>Philodinida</taxon>
        <taxon>Philodinidae</taxon>
        <taxon>Didymodactylos</taxon>
    </lineage>
</organism>
<dbReference type="AlphaFoldDB" id="A0A814I1T4"/>
<name>A0A814I1T4_9BILA</name>
<dbReference type="PANTHER" id="PTHR38332:SF2">
    <property type="entry name" value="PROTEIN QUIVER"/>
    <property type="match status" value="1"/>
</dbReference>
<protein>
    <submittedName>
        <fullName evidence="2">Uncharacterized protein</fullName>
    </submittedName>
</protein>
<dbReference type="Proteomes" id="UP000681722">
    <property type="component" value="Unassembled WGS sequence"/>
</dbReference>
<dbReference type="EMBL" id="CAJOBA010001594">
    <property type="protein sequence ID" value="CAF3604239.1"/>
    <property type="molecule type" value="Genomic_DNA"/>
</dbReference>
<dbReference type="EMBL" id="CAJNOK010001594">
    <property type="protein sequence ID" value="CAF0820002.1"/>
    <property type="molecule type" value="Genomic_DNA"/>
</dbReference>
<dbReference type="PANTHER" id="PTHR38332">
    <property type="entry name" value="PROTEIN CBG11604"/>
    <property type="match status" value="1"/>
</dbReference>
<accession>A0A814I1T4</accession>
<dbReference type="Proteomes" id="UP000663829">
    <property type="component" value="Unassembled WGS sequence"/>
</dbReference>
<evidence type="ECO:0000313" key="1">
    <source>
        <dbReference type="EMBL" id="CAF0820002.1"/>
    </source>
</evidence>
<keyword evidence="5" id="KW-1185">Reference proteome</keyword>
<proteinExistence type="predicted"/>
<dbReference type="OrthoDB" id="75169at2759"/>
<dbReference type="EMBL" id="CAJOBC010003508">
    <property type="protein sequence ID" value="CAF3787529.1"/>
    <property type="molecule type" value="Genomic_DNA"/>
</dbReference>
<comment type="caution">
    <text evidence="2">The sequence shown here is derived from an EMBL/GenBank/DDBJ whole genome shotgun (WGS) entry which is preliminary data.</text>
</comment>